<dbReference type="Gene3D" id="3.10.450.50">
    <property type="match status" value="1"/>
</dbReference>
<dbReference type="SUPFAM" id="SSF54427">
    <property type="entry name" value="NTF2-like"/>
    <property type="match status" value="1"/>
</dbReference>
<name>A0A1V2ZWB2_9GAMM</name>
<dbReference type="PANTHER" id="PTHR34957:SF1">
    <property type="entry name" value="NUCLEAR TRANSPORT FACTOR 2 (NTF2) FAMILY PROTEIN"/>
    <property type="match status" value="1"/>
</dbReference>
<proteinExistence type="predicted"/>
<protein>
    <submittedName>
        <fullName evidence="2">DUF4440 domain-containing protein</fullName>
    </submittedName>
</protein>
<dbReference type="STRING" id="252474.B1A74_11020"/>
<accession>A0A1V2ZWB2</accession>
<dbReference type="InterPro" id="IPR037401">
    <property type="entry name" value="SnoaL-like"/>
</dbReference>
<evidence type="ECO:0000259" key="1">
    <source>
        <dbReference type="Pfam" id="PF13474"/>
    </source>
</evidence>
<feature type="domain" description="SnoaL-like" evidence="1">
    <location>
        <begin position="9"/>
        <end position="122"/>
    </location>
</feature>
<evidence type="ECO:0000313" key="3">
    <source>
        <dbReference type="Proteomes" id="UP000189177"/>
    </source>
</evidence>
<gene>
    <name evidence="2" type="ORF">B1A74_11020</name>
</gene>
<dbReference type="PANTHER" id="PTHR34957">
    <property type="entry name" value="NUCLEAR TRANSPORT FACTOR 2 (NTF2) FAMILY PROTEIN"/>
    <property type="match status" value="1"/>
</dbReference>
<comment type="caution">
    <text evidence="2">The sequence shown here is derived from an EMBL/GenBank/DDBJ whole genome shotgun (WGS) entry which is preliminary data.</text>
</comment>
<sequence length="136" mass="15161">MAKFSSPEAAEEAFYGAFEAGDPEAMRAVWQDTPDCVCIHPGGERLQGIELVMDSWDDILASMEDTVIRRSGLTVLGGSDLVTHVLHEHLYMGGELRGVILATNAYRFNGLSWHMVLHHASPDPTTRSRWNRRSVH</sequence>
<dbReference type="InterPro" id="IPR032710">
    <property type="entry name" value="NTF2-like_dom_sf"/>
</dbReference>
<dbReference type="Proteomes" id="UP000189177">
    <property type="component" value="Unassembled WGS sequence"/>
</dbReference>
<dbReference type="EMBL" id="MUZR01000050">
    <property type="protein sequence ID" value="OOC09412.1"/>
    <property type="molecule type" value="Genomic_DNA"/>
</dbReference>
<dbReference type="Pfam" id="PF13474">
    <property type="entry name" value="SnoaL_3"/>
    <property type="match status" value="1"/>
</dbReference>
<evidence type="ECO:0000313" key="2">
    <source>
        <dbReference type="EMBL" id="OOC09412.1"/>
    </source>
</evidence>
<keyword evidence="3" id="KW-1185">Reference proteome</keyword>
<reference evidence="2 3" key="1">
    <citation type="submission" date="2017-02" db="EMBL/GenBank/DDBJ databases">
        <title>Genomic diversity within the haloalkaliphilic genus Thioalkalivibrio.</title>
        <authorList>
            <person name="Ahn A.-C."/>
            <person name="Meier-Kolthoff J."/>
            <person name="Overmars L."/>
            <person name="Richter M."/>
            <person name="Woyke T."/>
            <person name="Sorokin D.Y."/>
            <person name="Muyzer G."/>
        </authorList>
    </citation>
    <scope>NUCLEOTIDE SEQUENCE [LARGE SCALE GENOMIC DNA]</scope>
    <source>
        <strain evidence="2 3">HL17</strain>
    </source>
</reference>
<dbReference type="RefSeq" id="WP_077244674.1">
    <property type="nucleotide sequence ID" value="NZ_MUZR01000050.1"/>
</dbReference>
<organism evidence="2 3">
    <name type="scientific">Thioalkalivibrio halophilus</name>
    <dbReference type="NCBI Taxonomy" id="252474"/>
    <lineage>
        <taxon>Bacteria</taxon>
        <taxon>Pseudomonadati</taxon>
        <taxon>Pseudomonadota</taxon>
        <taxon>Gammaproteobacteria</taxon>
        <taxon>Chromatiales</taxon>
        <taxon>Ectothiorhodospiraceae</taxon>
        <taxon>Thioalkalivibrio</taxon>
    </lineage>
</organism>
<dbReference type="OrthoDB" id="5767026at2"/>
<dbReference type="AlphaFoldDB" id="A0A1V2ZWB2"/>